<accession>A0ABQ6JDN0</accession>
<name>A0ABQ6JDN0_9ACTN</name>
<evidence type="ECO:0000313" key="2">
    <source>
        <dbReference type="EMBL" id="GMA86292.1"/>
    </source>
</evidence>
<dbReference type="EMBL" id="BSUZ01000001">
    <property type="protein sequence ID" value="GMA86292.1"/>
    <property type="molecule type" value="Genomic_DNA"/>
</dbReference>
<evidence type="ECO:0000313" key="3">
    <source>
        <dbReference type="Proteomes" id="UP001157017"/>
    </source>
</evidence>
<organism evidence="2 3">
    <name type="scientific">Angustibacter aerolatus</name>
    <dbReference type="NCBI Taxonomy" id="1162965"/>
    <lineage>
        <taxon>Bacteria</taxon>
        <taxon>Bacillati</taxon>
        <taxon>Actinomycetota</taxon>
        <taxon>Actinomycetes</taxon>
        <taxon>Kineosporiales</taxon>
        <taxon>Kineosporiaceae</taxon>
    </lineage>
</organism>
<sequence length="72" mass="7170">MTVLAWRAFWGRLALLRSVTPVITAVTGVAVRRLAPALAAVLAAAAVAVGAAPAALADDPPPVGTNGYGCCK</sequence>
<dbReference type="Proteomes" id="UP001157017">
    <property type="component" value="Unassembled WGS sequence"/>
</dbReference>
<keyword evidence="1" id="KW-0812">Transmembrane</keyword>
<protein>
    <submittedName>
        <fullName evidence="2">Uncharacterized protein</fullName>
    </submittedName>
</protein>
<reference evidence="3" key="1">
    <citation type="journal article" date="2019" name="Int. J. Syst. Evol. Microbiol.">
        <title>The Global Catalogue of Microorganisms (GCM) 10K type strain sequencing project: providing services to taxonomists for standard genome sequencing and annotation.</title>
        <authorList>
            <consortium name="The Broad Institute Genomics Platform"/>
            <consortium name="The Broad Institute Genome Sequencing Center for Infectious Disease"/>
            <person name="Wu L."/>
            <person name="Ma J."/>
        </authorList>
    </citation>
    <scope>NUCLEOTIDE SEQUENCE [LARGE SCALE GENOMIC DNA]</scope>
    <source>
        <strain evidence="3">NBRC 108730</strain>
    </source>
</reference>
<keyword evidence="1" id="KW-0472">Membrane</keyword>
<keyword evidence="1" id="KW-1133">Transmembrane helix</keyword>
<gene>
    <name evidence="2" type="ORF">GCM10025868_15420</name>
</gene>
<keyword evidence="3" id="KW-1185">Reference proteome</keyword>
<feature type="transmembrane region" description="Helical" evidence="1">
    <location>
        <begin position="38"/>
        <end position="56"/>
    </location>
</feature>
<comment type="caution">
    <text evidence="2">The sequence shown here is derived from an EMBL/GenBank/DDBJ whole genome shotgun (WGS) entry which is preliminary data.</text>
</comment>
<proteinExistence type="predicted"/>
<evidence type="ECO:0000256" key="1">
    <source>
        <dbReference type="SAM" id="Phobius"/>
    </source>
</evidence>